<dbReference type="NCBIfam" id="TIGR01414">
    <property type="entry name" value="autotrans_barl"/>
    <property type="match status" value="1"/>
</dbReference>
<reference evidence="5" key="1">
    <citation type="submission" date="2016-10" db="EMBL/GenBank/DDBJ databases">
        <authorList>
            <person name="Varghese N."/>
            <person name="Submissions S."/>
        </authorList>
    </citation>
    <scope>NUCLEOTIDE SEQUENCE [LARGE SCALE GENOMIC DNA]</scope>
    <source>
        <strain evidence="5">LMG 26383,CCUG 61248,R- 45681</strain>
    </source>
</reference>
<dbReference type="RefSeq" id="WP_167561664.1">
    <property type="nucleotide sequence ID" value="NZ_FOAN01000005.1"/>
</dbReference>
<feature type="region of interest" description="Disordered" evidence="2">
    <location>
        <begin position="39"/>
        <end position="115"/>
    </location>
</feature>
<dbReference type="GO" id="GO:0019867">
    <property type="term" value="C:outer membrane"/>
    <property type="evidence" value="ECO:0007669"/>
    <property type="project" value="InterPro"/>
</dbReference>
<dbReference type="SMART" id="SM00869">
    <property type="entry name" value="Autotransporter"/>
    <property type="match status" value="1"/>
</dbReference>
<dbReference type="InterPro" id="IPR006315">
    <property type="entry name" value="OM_autotransptr_brl_dom"/>
</dbReference>
<dbReference type="NCBIfam" id="TIGR02601">
    <property type="entry name" value="autotrns_rpt"/>
    <property type="match status" value="5"/>
</dbReference>
<dbReference type="EMBL" id="FOAN01000005">
    <property type="protein sequence ID" value="SEL79787.1"/>
    <property type="molecule type" value="Genomic_DNA"/>
</dbReference>
<feature type="region of interest" description="Disordered" evidence="2">
    <location>
        <begin position="1045"/>
        <end position="1070"/>
    </location>
</feature>
<proteinExistence type="predicted"/>
<dbReference type="InterPro" id="IPR012332">
    <property type="entry name" value="Autotransporter_pectin_lyase_C"/>
</dbReference>
<dbReference type="Proteomes" id="UP000199664">
    <property type="component" value="Unassembled WGS sequence"/>
</dbReference>
<accession>A0A1H7T7L4</accession>
<protein>
    <submittedName>
        <fullName evidence="4">Outer membrane autotransporter barrel domain-containing protein</fullName>
    </submittedName>
</protein>
<evidence type="ECO:0000313" key="5">
    <source>
        <dbReference type="Proteomes" id="UP000199664"/>
    </source>
</evidence>
<dbReference type="Pfam" id="PF12951">
    <property type="entry name" value="PATR"/>
    <property type="match status" value="5"/>
</dbReference>
<feature type="compositionally biased region" description="Gly residues" evidence="2">
    <location>
        <begin position="78"/>
        <end position="99"/>
    </location>
</feature>
<evidence type="ECO:0000259" key="3">
    <source>
        <dbReference type="PROSITE" id="PS51208"/>
    </source>
</evidence>
<dbReference type="SUPFAM" id="SSF103515">
    <property type="entry name" value="Autotransporter"/>
    <property type="match status" value="1"/>
</dbReference>
<dbReference type="STRING" id="1036779.SAMN04515666_105353"/>
<dbReference type="Pfam" id="PF03797">
    <property type="entry name" value="Autotransporter"/>
    <property type="match status" value="1"/>
</dbReference>
<feature type="domain" description="Autotransporter" evidence="3">
    <location>
        <begin position="1174"/>
        <end position="1453"/>
    </location>
</feature>
<sequence>MISVTTPALGGTSRTRLASHLLAGTALVLLLSAGQALANGGRGGDRSSAQPGSGGAGGIDNPTGAGGAGARGQIAPGGNAGGGGGGAGAVTGGTGGLAGDGNPSEGRGGDGGVHGAVGAVLPVGASTGSNGGDGTSGYFYSGGGGGAGGFGAVVTGAGATGAIAGTLTGGNGGHGGGSFYGFGGGGGSGGIGLLFTDGSAAQTLTIDGTIQGGNGGNGGSYVSDGTGAAGAAGVGGAGLVFTNGGATTTLTVNGTIRGGDGGRGGSNLPTSFGRTPNPGEEANGVGAAGGEGIVGADLIITNNGTIEGGLSGDGTTRAAAIHFTGGSNRLTIGNASATINGGIVIDTGTLTFDQTIAATISSVVSGAGGVAKEGSGTLTLTGENTYTGGTALNQGTLSISQDTNLGDVSGGLTFNGGTLQATASFSTARAVTLNANGTVEVTADQTFTMDGTITGTGGIAKTGTGTLVLTGTNFYTGGTTISAGTLSVSSDANLGNAATGITLSNTTIVGGAGTGADAVLRTTSTFSSGRSIAFTTGGGRIETDAGTTLTLTGSITTGGSASFIKQGAGTLVLTGNSSGGYNGRTWVNEGTLRIEAGGKLGSSVAGGQAYISNGATAIVTGTGSSWETFGQMRVGEIGSGTLLIEAGGSVKTGSGTGTVGIVGGGGDSSVTITGAGSQWVGNGTQLYVGHANTGTLTLSEGGTLQLTGGGGGSEGGGGSSTLDLGLVGGSAGGTVNIGAAEGSAATAAGNLIVSTVALNTSASKLVFNHTEASYTFSPSITGTGSVRQLAGTTNLMSANSYSGTTSVSGGTLRAGVAGAFSSNSAFTVGAGATLDLAGFDQSIASLAGAGTVTLGSGTLTAGSDNSSTTFSGTITGTGGVTKTGTGTLTLTGANTYTGTTKVSGGKLVVNGSITSTVTLDGGTLGGSGTVAGVSVASGATVAPGNSIGTLTVSGNVSFASGSTYQVEINAAGQGDRIVASGSATLSGGTVQVLAENGNYAASTSYTILTASGGVSGTFTSVTSNLAFLTPSLAYDSQNVTLTMTRNDTSFGPDNSGGTSGGGSSNSSTGSNYIAQTRNQGFIAIAAERLGVGNAVYDALISATAAEARAGFDLLSGEAHAQAVSVMIDESRLVRDTILGHLRGPLLTPAPGQVAGAFSADLPGRKGAIVMPAPLPQPRYALWGTAFGGTGNSDGDGNAASLSRRSGGALLGADVMVYDAPGSSLKLGVAGGYSQSRFDLDARLSSGKLESGHAALYAGARFGNLRLDAGAAYSWSESDIRRQVQIRGLSDLLRLQRPGSVTQGFAELGYGFAFQGIVLEPFAQLALIRVSTDAGTERGGAAALRVLSSDQTLGFTTLGVRAEAQIGAMPLFARAMLGWRHGFGDLTPQARTAFVAGTTPATVFAAPIDREALVAEAGLDWRISQATALGLTYSAAIGERSRDHALKGRVEMRF</sequence>
<dbReference type="InterPro" id="IPR011050">
    <property type="entry name" value="Pectin_lyase_fold/virulence"/>
</dbReference>
<name>A0A1H7T7L4_9HYPH</name>
<keyword evidence="1" id="KW-0732">Signal</keyword>
<gene>
    <name evidence="4" type="ORF">SAMN04515666_105353</name>
</gene>
<keyword evidence="5" id="KW-1185">Reference proteome</keyword>
<dbReference type="Gene3D" id="2.40.128.130">
    <property type="entry name" value="Autotransporter beta-domain"/>
    <property type="match status" value="1"/>
</dbReference>
<evidence type="ECO:0000256" key="2">
    <source>
        <dbReference type="SAM" id="MobiDB-lite"/>
    </source>
</evidence>
<dbReference type="SUPFAM" id="SSF51126">
    <property type="entry name" value="Pectin lyase-like"/>
    <property type="match status" value="2"/>
</dbReference>
<dbReference type="PROSITE" id="PS51208">
    <property type="entry name" value="AUTOTRANSPORTER"/>
    <property type="match status" value="1"/>
</dbReference>
<evidence type="ECO:0000256" key="1">
    <source>
        <dbReference type="ARBA" id="ARBA00022729"/>
    </source>
</evidence>
<dbReference type="InterPro" id="IPR013425">
    <property type="entry name" value="Autotrns_rpt"/>
</dbReference>
<dbReference type="InterPro" id="IPR036709">
    <property type="entry name" value="Autotransporte_beta_dom_sf"/>
</dbReference>
<dbReference type="InterPro" id="IPR005546">
    <property type="entry name" value="Autotransporte_beta"/>
</dbReference>
<organism evidence="4 5">
    <name type="scientific">Bosea lupini</name>
    <dbReference type="NCBI Taxonomy" id="1036779"/>
    <lineage>
        <taxon>Bacteria</taxon>
        <taxon>Pseudomonadati</taxon>
        <taxon>Pseudomonadota</taxon>
        <taxon>Alphaproteobacteria</taxon>
        <taxon>Hyphomicrobiales</taxon>
        <taxon>Boseaceae</taxon>
        <taxon>Bosea</taxon>
    </lineage>
</organism>
<feature type="compositionally biased region" description="Gly residues" evidence="2">
    <location>
        <begin position="52"/>
        <end position="70"/>
    </location>
</feature>
<dbReference type="Gene3D" id="2.160.20.20">
    <property type="match status" value="1"/>
</dbReference>
<evidence type="ECO:0000313" key="4">
    <source>
        <dbReference type="EMBL" id="SEL79787.1"/>
    </source>
</evidence>